<dbReference type="InterPro" id="IPR003439">
    <property type="entry name" value="ABC_transporter-like_ATP-bd"/>
</dbReference>
<dbReference type="STRING" id="407036.SAMN05216243_1065"/>
<evidence type="ECO:0000313" key="5">
    <source>
        <dbReference type="EMBL" id="SDJ83414.1"/>
    </source>
</evidence>
<dbReference type="InterPro" id="IPR051782">
    <property type="entry name" value="ABC_Transporter_VariousFunc"/>
</dbReference>
<dbReference type="Proteomes" id="UP000198694">
    <property type="component" value="Unassembled WGS sequence"/>
</dbReference>
<dbReference type="Pfam" id="PF00005">
    <property type="entry name" value="ABC_tran"/>
    <property type="match status" value="1"/>
</dbReference>
<dbReference type="InterPro" id="IPR003593">
    <property type="entry name" value="AAA+_ATPase"/>
</dbReference>
<keyword evidence="2" id="KW-0547">Nucleotide-binding</keyword>
<dbReference type="SUPFAM" id="SSF52540">
    <property type="entry name" value="P-loop containing nucleoside triphosphate hydrolases"/>
    <property type="match status" value="1"/>
</dbReference>
<keyword evidence="3 5" id="KW-0067">ATP-binding</keyword>
<keyword evidence="6" id="KW-1185">Reference proteome</keyword>
<evidence type="ECO:0000256" key="2">
    <source>
        <dbReference type="ARBA" id="ARBA00022741"/>
    </source>
</evidence>
<sequence length="230" mass="26109">MDGLKVEKVNIEIKNESILKDISFYLQPGTITALIGHNGAGKSTIMKTLIGLQEKTSGTISLNGDSQDDHFLSFKQKLAYIPEEPFLLPELTTMQHFQLYGKSYQIDERDLKEKVDYYIHELEIGDKLHEFPESLSKGMRQKVQTICALLPEVPLLLIDEPFMGLDVYAADFLQQQMAAKAEQGMAILLTSHLLDRLQDTADQYLMLQQGKVVDQGEMGSFHELKRRFAE</sequence>
<dbReference type="PANTHER" id="PTHR42939">
    <property type="entry name" value="ABC TRANSPORTER ATP-BINDING PROTEIN ALBC-RELATED"/>
    <property type="match status" value="1"/>
</dbReference>
<gene>
    <name evidence="5" type="ORF">SAMN05216243_1065</name>
</gene>
<dbReference type="GO" id="GO:0005524">
    <property type="term" value="F:ATP binding"/>
    <property type="evidence" value="ECO:0007669"/>
    <property type="project" value="UniProtKB-KW"/>
</dbReference>
<keyword evidence="1" id="KW-0813">Transport</keyword>
<organism evidence="5 6">
    <name type="scientific">Sediminibacillus albus</name>
    <dbReference type="NCBI Taxonomy" id="407036"/>
    <lineage>
        <taxon>Bacteria</taxon>
        <taxon>Bacillati</taxon>
        <taxon>Bacillota</taxon>
        <taxon>Bacilli</taxon>
        <taxon>Bacillales</taxon>
        <taxon>Bacillaceae</taxon>
        <taxon>Sediminibacillus</taxon>
    </lineage>
</organism>
<feature type="domain" description="ABC transporter" evidence="4">
    <location>
        <begin position="4"/>
        <end position="229"/>
    </location>
</feature>
<protein>
    <submittedName>
        <fullName evidence="5">ABC-2 type transport system ATP-binding protein</fullName>
    </submittedName>
</protein>
<evidence type="ECO:0000259" key="4">
    <source>
        <dbReference type="PROSITE" id="PS50893"/>
    </source>
</evidence>
<proteinExistence type="predicted"/>
<dbReference type="GO" id="GO:0016887">
    <property type="term" value="F:ATP hydrolysis activity"/>
    <property type="evidence" value="ECO:0007669"/>
    <property type="project" value="InterPro"/>
</dbReference>
<dbReference type="RefSeq" id="WP_093211710.1">
    <property type="nucleotide sequence ID" value="NZ_FNFL01000001.1"/>
</dbReference>
<dbReference type="CDD" id="cd03230">
    <property type="entry name" value="ABC_DR_subfamily_A"/>
    <property type="match status" value="1"/>
</dbReference>
<dbReference type="AlphaFoldDB" id="A0A1G8WYX7"/>
<dbReference type="EMBL" id="FNFL01000001">
    <property type="protein sequence ID" value="SDJ83414.1"/>
    <property type="molecule type" value="Genomic_DNA"/>
</dbReference>
<evidence type="ECO:0000313" key="6">
    <source>
        <dbReference type="Proteomes" id="UP000198694"/>
    </source>
</evidence>
<dbReference type="Gene3D" id="3.40.50.300">
    <property type="entry name" value="P-loop containing nucleotide triphosphate hydrolases"/>
    <property type="match status" value="1"/>
</dbReference>
<evidence type="ECO:0000256" key="1">
    <source>
        <dbReference type="ARBA" id="ARBA00022448"/>
    </source>
</evidence>
<dbReference type="InterPro" id="IPR027417">
    <property type="entry name" value="P-loop_NTPase"/>
</dbReference>
<dbReference type="SMART" id="SM00382">
    <property type="entry name" value="AAA"/>
    <property type="match status" value="1"/>
</dbReference>
<dbReference type="PROSITE" id="PS50893">
    <property type="entry name" value="ABC_TRANSPORTER_2"/>
    <property type="match status" value="1"/>
</dbReference>
<evidence type="ECO:0000256" key="3">
    <source>
        <dbReference type="ARBA" id="ARBA00022840"/>
    </source>
</evidence>
<accession>A0A1G8WYX7</accession>
<name>A0A1G8WYX7_9BACI</name>
<dbReference type="PANTHER" id="PTHR42939:SF5">
    <property type="entry name" value="ABC-TYPE TRANSPORTER ATP-BINDING PROTEIN ECSA"/>
    <property type="match status" value="1"/>
</dbReference>
<dbReference type="OrthoDB" id="9804819at2"/>
<reference evidence="5 6" key="1">
    <citation type="submission" date="2016-10" db="EMBL/GenBank/DDBJ databases">
        <authorList>
            <person name="de Groot N.N."/>
        </authorList>
    </citation>
    <scope>NUCLEOTIDE SEQUENCE [LARGE SCALE GENOMIC DNA]</scope>
    <source>
        <strain evidence="5 6">CGMCC 1.6502</strain>
    </source>
</reference>